<evidence type="ECO:0000313" key="1">
    <source>
        <dbReference type="EMBL" id="MCJ8744065.1"/>
    </source>
</evidence>
<proteinExistence type="predicted"/>
<gene>
    <name evidence="1" type="ORF">PDJAM_G00102090</name>
</gene>
<keyword evidence="2" id="KW-1185">Reference proteome</keyword>
<sequence>QSEPRTRVLLLLPKWKRRAPPLSATSERSSRDDRAFEELLEVVTNAVARLKLDWPQEQENPRHSKLDDRFLSGGQGERSQHRSLPFFPDLHDELSCSWSKPYSSCIFVPTTSIYSTIVGAKVQGYVMMPQVEETLAGYLSPGNSSSLKKPTLPTKPCRLTSSLVRKAFQAA</sequence>
<dbReference type="EMBL" id="CM040993">
    <property type="protein sequence ID" value="MCJ8744065.1"/>
    <property type="molecule type" value="Genomic_DNA"/>
</dbReference>
<reference evidence="1" key="1">
    <citation type="submission" date="2020-02" db="EMBL/GenBank/DDBJ databases">
        <title>Genome sequencing of the panga catfish, Pangasius djambal.</title>
        <authorList>
            <person name="Wen M."/>
            <person name="Zahm M."/>
            <person name="Roques C."/>
            <person name="Cabau C."/>
            <person name="Klopp C."/>
            <person name="Donnadieu C."/>
            <person name="Jouanno E."/>
            <person name="Avarre J.-C."/>
            <person name="Campet M."/>
            <person name="Ha T."/>
            <person name="Dugue R."/>
            <person name="Lampietro C."/>
            <person name="Louis A."/>
            <person name="Herpin A."/>
            <person name="Echchiki A."/>
            <person name="Berthelot C."/>
            <person name="Parey E."/>
            <person name="Roest-Crollius H."/>
            <person name="Braasch I."/>
            <person name="Postlethwait J.H."/>
            <person name="Bobe J."/>
            <person name="Montfort J."/>
            <person name="Bouchez O."/>
            <person name="Begum T."/>
            <person name="Schartl M."/>
            <person name="Gustiano R."/>
            <person name="Guiguen Y."/>
        </authorList>
    </citation>
    <scope>NUCLEOTIDE SEQUENCE</scope>
    <source>
        <strain evidence="1">Pdj_M5554</strain>
    </source>
</reference>
<feature type="non-terminal residue" evidence="1">
    <location>
        <position position="171"/>
    </location>
</feature>
<organism evidence="1 2">
    <name type="scientific">Pangasius djambal</name>
    <dbReference type="NCBI Taxonomy" id="1691987"/>
    <lineage>
        <taxon>Eukaryota</taxon>
        <taxon>Metazoa</taxon>
        <taxon>Chordata</taxon>
        <taxon>Craniata</taxon>
        <taxon>Vertebrata</taxon>
        <taxon>Euteleostomi</taxon>
        <taxon>Actinopterygii</taxon>
        <taxon>Neopterygii</taxon>
        <taxon>Teleostei</taxon>
        <taxon>Ostariophysi</taxon>
        <taxon>Siluriformes</taxon>
        <taxon>Pangasiidae</taxon>
        <taxon>Pangasius</taxon>
    </lineage>
</organism>
<evidence type="ECO:0000313" key="2">
    <source>
        <dbReference type="Proteomes" id="UP000830395"/>
    </source>
</evidence>
<comment type="caution">
    <text evidence="1">The sequence shown here is derived from an EMBL/GenBank/DDBJ whole genome shotgun (WGS) entry which is preliminary data.</text>
</comment>
<name>A0ACC5Z8N8_9TELE</name>
<dbReference type="Proteomes" id="UP000830395">
    <property type="component" value="Chromosome 19"/>
</dbReference>
<accession>A0ACC5Z8N8</accession>
<protein>
    <submittedName>
        <fullName evidence="1">Uncharacterized protein</fullName>
    </submittedName>
</protein>
<feature type="non-terminal residue" evidence="1">
    <location>
        <position position="1"/>
    </location>
</feature>